<dbReference type="InterPro" id="IPR001296">
    <property type="entry name" value="Glyco_trans_1"/>
</dbReference>
<organism evidence="4 5">
    <name type="scientific">Niveibacterium umoris</name>
    <dbReference type="NCBI Taxonomy" id="1193620"/>
    <lineage>
        <taxon>Bacteria</taxon>
        <taxon>Pseudomonadati</taxon>
        <taxon>Pseudomonadota</taxon>
        <taxon>Betaproteobacteria</taxon>
        <taxon>Rhodocyclales</taxon>
        <taxon>Rhodocyclaceae</taxon>
        <taxon>Niveibacterium</taxon>
    </lineage>
</organism>
<dbReference type="GO" id="GO:0016757">
    <property type="term" value="F:glycosyltransferase activity"/>
    <property type="evidence" value="ECO:0007669"/>
    <property type="project" value="InterPro"/>
</dbReference>
<dbReference type="Proteomes" id="UP000561045">
    <property type="component" value="Unassembled WGS sequence"/>
</dbReference>
<evidence type="ECO:0000259" key="3">
    <source>
        <dbReference type="Pfam" id="PF12000"/>
    </source>
</evidence>
<dbReference type="EMBL" id="JACIET010000001">
    <property type="protein sequence ID" value="MBB4012077.1"/>
    <property type="molecule type" value="Genomic_DNA"/>
</dbReference>
<feature type="domain" description="Glycosyl transferase family 1" evidence="2">
    <location>
        <begin position="214"/>
        <end position="385"/>
    </location>
</feature>
<dbReference type="AlphaFoldDB" id="A0A840BNN7"/>
<evidence type="ECO:0000256" key="1">
    <source>
        <dbReference type="ARBA" id="ARBA00022679"/>
    </source>
</evidence>
<protein>
    <submittedName>
        <fullName evidence="4">Glycosyltransferase involved in cell wall biosynthesis</fullName>
    </submittedName>
</protein>
<dbReference type="Pfam" id="PF12000">
    <property type="entry name" value="Glyco_trans_4_3"/>
    <property type="match status" value="1"/>
</dbReference>
<name>A0A840BNN7_9RHOO</name>
<feature type="domain" description="Glycosyl transferase family 4" evidence="3">
    <location>
        <begin position="25"/>
        <end position="195"/>
    </location>
</feature>
<evidence type="ECO:0000313" key="4">
    <source>
        <dbReference type="EMBL" id="MBB4012077.1"/>
    </source>
</evidence>
<dbReference type="Gene3D" id="3.40.50.2000">
    <property type="entry name" value="Glycogen Phosphorylase B"/>
    <property type="match status" value="2"/>
</dbReference>
<accession>A0A840BNN7</accession>
<evidence type="ECO:0000259" key="2">
    <source>
        <dbReference type="Pfam" id="PF00534"/>
    </source>
</evidence>
<keyword evidence="1 4" id="KW-0808">Transferase</keyword>
<dbReference type="RefSeq" id="WP_183633499.1">
    <property type="nucleotide sequence ID" value="NZ_BAABLE010000011.1"/>
</dbReference>
<sequence length="410" mass="45219">MRILFVHQNFPGQFVHLAPALAAAGHEVVALGMRGKPVQLPGVRVISHRVPAPPEALWKLLSRTERDWQAKVIRGKATADVVRQLAAQGFVPDLVFGHSGWGETLFIKDVLPACKLAVYGEYYYSAFGRDARFDPEFASKDPDAALRIRLKNTHLLHALEAADAVVSPTAFQRDSHPEVFRPKIDVIHDGIDTPRFRPDPKAVVHLRGAGVSLKAGDEVVTFVARSLEPYRGYHVFMRALPRLLRERPQARVVIVGAEGVSYGAPGPDNGSWKNTFLDEVRNQIDPSRVHFVGRLPHELLTQLMQVSAAHVYLTYPFVLSWSLLEAMSVGCTIVGSRTAPVEEVIRHGENGLLVDFFDAEALAATVADVLANRAAYRGLGAAARQSVVERYDLRSVCLPAQLDFIRRLAA</sequence>
<reference evidence="4 5" key="1">
    <citation type="submission" date="2020-08" db="EMBL/GenBank/DDBJ databases">
        <title>Genomic Encyclopedia of Type Strains, Phase IV (KMG-IV): sequencing the most valuable type-strain genomes for metagenomic binning, comparative biology and taxonomic classification.</title>
        <authorList>
            <person name="Goeker M."/>
        </authorList>
    </citation>
    <scope>NUCLEOTIDE SEQUENCE [LARGE SCALE GENOMIC DNA]</scope>
    <source>
        <strain evidence="4 5">DSM 106739</strain>
    </source>
</reference>
<comment type="caution">
    <text evidence="4">The sequence shown here is derived from an EMBL/GenBank/DDBJ whole genome shotgun (WGS) entry which is preliminary data.</text>
</comment>
<dbReference type="PANTHER" id="PTHR46401:SF2">
    <property type="entry name" value="GLYCOSYLTRANSFERASE WBBK-RELATED"/>
    <property type="match status" value="1"/>
</dbReference>
<gene>
    <name evidence="4" type="ORF">GGR36_001385</name>
</gene>
<dbReference type="SUPFAM" id="SSF53756">
    <property type="entry name" value="UDP-Glycosyltransferase/glycogen phosphorylase"/>
    <property type="match status" value="1"/>
</dbReference>
<dbReference type="CDD" id="cd03818">
    <property type="entry name" value="GT4_ExpC-like"/>
    <property type="match status" value="1"/>
</dbReference>
<keyword evidence="5" id="KW-1185">Reference proteome</keyword>
<evidence type="ECO:0000313" key="5">
    <source>
        <dbReference type="Proteomes" id="UP000561045"/>
    </source>
</evidence>
<dbReference type="InterPro" id="IPR022623">
    <property type="entry name" value="Glyco_trans_4"/>
</dbReference>
<dbReference type="GO" id="GO:0009103">
    <property type="term" value="P:lipopolysaccharide biosynthetic process"/>
    <property type="evidence" value="ECO:0007669"/>
    <property type="project" value="TreeGrafter"/>
</dbReference>
<proteinExistence type="predicted"/>
<dbReference type="PANTHER" id="PTHR46401">
    <property type="entry name" value="GLYCOSYLTRANSFERASE WBBK-RELATED"/>
    <property type="match status" value="1"/>
</dbReference>
<dbReference type="Pfam" id="PF00534">
    <property type="entry name" value="Glycos_transf_1"/>
    <property type="match status" value="1"/>
</dbReference>